<dbReference type="InterPro" id="IPR036259">
    <property type="entry name" value="MFS_trans_sf"/>
</dbReference>
<feature type="transmembrane region" description="Helical" evidence="5">
    <location>
        <begin position="174"/>
        <end position="194"/>
    </location>
</feature>
<dbReference type="VEuPathDB" id="FungiDB:BON22_0322"/>
<feature type="transmembrane region" description="Helical" evidence="5">
    <location>
        <begin position="396"/>
        <end position="422"/>
    </location>
</feature>
<evidence type="ECO:0000256" key="1">
    <source>
        <dbReference type="ARBA" id="ARBA00004141"/>
    </source>
</evidence>
<feature type="transmembrane region" description="Helical" evidence="5">
    <location>
        <begin position="473"/>
        <end position="499"/>
    </location>
</feature>
<protein>
    <submittedName>
        <fullName evidence="7">CYFA0S01e11848g1_1</fullName>
    </submittedName>
</protein>
<dbReference type="PANTHER" id="PTHR42718:SF14">
    <property type="entry name" value="AMINOTRIAZOLE RESISTANCE PROTEIN"/>
    <property type="match status" value="1"/>
</dbReference>
<feature type="transmembrane region" description="Helical" evidence="5">
    <location>
        <begin position="343"/>
        <end position="365"/>
    </location>
</feature>
<dbReference type="EMBL" id="LK052886">
    <property type="protein sequence ID" value="CDR37545.1"/>
    <property type="molecule type" value="Genomic_DNA"/>
</dbReference>
<comment type="subcellular location">
    <subcellularLocation>
        <location evidence="1">Membrane</location>
        <topology evidence="1">Multi-pass membrane protein</topology>
    </subcellularLocation>
</comment>
<dbReference type="Gene3D" id="1.20.1250.20">
    <property type="entry name" value="MFS general substrate transporter like domains"/>
    <property type="match status" value="2"/>
</dbReference>
<dbReference type="Pfam" id="PF07690">
    <property type="entry name" value="MFS_1"/>
    <property type="match status" value="1"/>
</dbReference>
<dbReference type="InterPro" id="IPR011701">
    <property type="entry name" value="MFS"/>
</dbReference>
<evidence type="ECO:0000259" key="6">
    <source>
        <dbReference type="PROSITE" id="PS50850"/>
    </source>
</evidence>
<feature type="domain" description="Major facilitator superfamily (MFS) profile" evidence="6">
    <location>
        <begin position="47"/>
        <end position="497"/>
    </location>
</feature>
<gene>
    <name evidence="7" type="ORF">CYFA0S_01e11848g</name>
</gene>
<feature type="transmembrane region" description="Helical" evidence="5">
    <location>
        <begin position="372"/>
        <end position="390"/>
    </location>
</feature>
<dbReference type="SUPFAM" id="SSF103473">
    <property type="entry name" value="MFS general substrate transporter"/>
    <property type="match status" value="2"/>
</dbReference>
<evidence type="ECO:0000313" key="7">
    <source>
        <dbReference type="EMBL" id="CDR37545.1"/>
    </source>
</evidence>
<evidence type="ECO:0000256" key="5">
    <source>
        <dbReference type="SAM" id="Phobius"/>
    </source>
</evidence>
<name>A0A061AK85_CYBFA</name>
<dbReference type="AlphaFoldDB" id="A0A061AK85"/>
<feature type="transmembrane region" description="Helical" evidence="5">
    <location>
        <begin position="308"/>
        <end position="331"/>
    </location>
</feature>
<proteinExistence type="predicted"/>
<feature type="transmembrane region" description="Helical" evidence="5">
    <location>
        <begin position="434"/>
        <end position="453"/>
    </location>
</feature>
<sequence length="540" mass="58816">MHRARKAGTRYFPSQDTTDPLGDKIMGFLNIGERPPAFKSAIQEWSVILVVCLAQVLNQMGASEALPMMNVLEKSFTNVTETDKVWFQTAFPLTSGAFILISGKFGDLYGLKRTLMFGVVFSTISTLILGLTGYTTSVIFFCLFRAFQGVGLAYILPSAIGVVGTIYPNGQRKALVFAAVGSMAPVGATIGTLIAGLTAQYNQWQWAYYSTTIAFVTLGVLAWFMVPETPVHAEEGTTMDWAGSVLGVTGLVLFNLATNQAPQVGWEQPYIIVLLIAGVLLMAVFFWVERKVKYPLVPKEVMNLHVGLILSSIGMGWASFSIWMFYYWSILLNLKGWSPLTGAATYATLFTFGIIAAACVGLLIRRVRPSKLLFASASAFLIGVTMLSQAPVHQTYWQMLFPLMVILSFGMDLSFPAASLILSDNLPKKHQGMASSLVSTTINYAMSIANGFAGTAGAKVQKNTGDLLKSYRAGLYVGVGFASLGVLLSFALLVTSYFWSHPSHTDSAEQVDDCDERSQFAVTECRVQVPSEKEKLDTDV</sequence>
<dbReference type="PANTHER" id="PTHR42718">
    <property type="entry name" value="MAJOR FACILITATOR SUPERFAMILY MULTIDRUG TRANSPORTER MFSC"/>
    <property type="match status" value="1"/>
</dbReference>
<feature type="transmembrane region" description="Helical" evidence="5">
    <location>
        <begin position="115"/>
        <end position="140"/>
    </location>
</feature>
<evidence type="ECO:0000256" key="4">
    <source>
        <dbReference type="ARBA" id="ARBA00023136"/>
    </source>
</evidence>
<evidence type="ECO:0000256" key="3">
    <source>
        <dbReference type="ARBA" id="ARBA00022989"/>
    </source>
</evidence>
<dbReference type="OrthoDB" id="2130629at2759"/>
<feature type="transmembrane region" description="Helical" evidence="5">
    <location>
        <begin position="269"/>
        <end position="288"/>
    </location>
</feature>
<feature type="transmembrane region" description="Helical" evidence="5">
    <location>
        <begin position="206"/>
        <end position="226"/>
    </location>
</feature>
<accession>A0A061AK85</accession>
<dbReference type="CDD" id="cd17476">
    <property type="entry name" value="MFS_Amf1_MDR_like"/>
    <property type="match status" value="1"/>
</dbReference>
<feature type="transmembrane region" description="Helical" evidence="5">
    <location>
        <begin position="146"/>
        <end position="167"/>
    </location>
</feature>
<dbReference type="GO" id="GO:0016020">
    <property type="term" value="C:membrane"/>
    <property type="evidence" value="ECO:0007669"/>
    <property type="project" value="UniProtKB-SubCell"/>
</dbReference>
<feature type="transmembrane region" description="Helical" evidence="5">
    <location>
        <begin position="238"/>
        <end position="257"/>
    </location>
</feature>
<evidence type="ECO:0000256" key="2">
    <source>
        <dbReference type="ARBA" id="ARBA00022692"/>
    </source>
</evidence>
<dbReference type="PROSITE" id="PS50850">
    <property type="entry name" value="MFS"/>
    <property type="match status" value="1"/>
</dbReference>
<keyword evidence="4 5" id="KW-0472">Membrane</keyword>
<dbReference type="InterPro" id="IPR020846">
    <property type="entry name" value="MFS_dom"/>
</dbReference>
<organism evidence="7">
    <name type="scientific">Cyberlindnera fabianii</name>
    <name type="common">Yeast</name>
    <name type="synonym">Hansenula fabianii</name>
    <dbReference type="NCBI Taxonomy" id="36022"/>
    <lineage>
        <taxon>Eukaryota</taxon>
        <taxon>Fungi</taxon>
        <taxon>Dikarya</taxon>
        <taxon>Ascomycota</taxon>
        <taxon>Saccharomycotina</taxon>
        <taxon>Saccharomycetes</taxon>
        <taxon>Phaffomycetales</taxon>
        <taxon>Phaffomycetaceae</taxon>
        <taxon>Cyberlindnera</taxon>
    </lineage>
</organism>
<dbReference type="PhylomeDB" id="A0A061AK85"/>
<dbReference type="GO" id="GO:0022857">
    <property type="term" value="F:transmembrane transporter activity"/>
    <property type="evidence" value="ECO:0007669"/>
    <property type="project" value="InterPro"/>
</dbReference>
<keyword evidence="2 5" id="KW-0812">Transmembrane</keyword>
<reference evidence="7" key="1">
    <citation type="journal article" date="2014" name="Genome Announc.">
        <title>Genome sequence of the yeast Cyberlindnera fabianii (Hansenula fabianii).</title>
        <authorList>
            <person name="Freel K.C."/>
            <person name="Sarilar V."/>
            <person name="Neuveglise C."/>
            <person name="Devillers H."/>
            <person name="Friedrich A."/>
            <person name="Schacherer J."/>
        </authorList>
    </citation>
    <scope>NUCLEOTIDE SEQUENCE</scope>
    <source>
        <strain evidence="7">YJS4271</strain>
    </source>
</reference>
<keyword evidence="3 5" id="KW-1133">Transmembrane helix</keyword>